<evidence type="ECO:0000313" key="2">
    <source>
        <dbReference type="Proteomes" id="UP001054837"/>
    </source>
</evidence>
<comment type="caution">
    <text evidence="1">The sequence shown here is derived from an EMBL/GenBank/DDBJ whole genome shotgun (WGS) entry which is preliminary data.</text>
</comment>
<dbReference type="EMBL" id="BPLQ01013561">
    <property type="protein sequence ID" value="GIY73085.1"/>
    <property type="molecule type" value="Genomic_DNA"/>
</dbReference>
<evidence type="ECO:0000313" key="1">
    <source>
        <dbReference type="EMBL" id="GIY73085.1"/>
    </source>
</evidence>
<protein>
    <submittedName>
        <fullName evidence="1">Uncharacterized protein</fullName>
    </submittedName>
</protein>
<reference evidence="1 2" key="1">
    <citation type="submission" date="2021-06" db="EMBL/GenBank/DDBJ databases">
        <title>Caerostris darwini draft genome.</title>
        <authorList>
            <person name="Kono N."/>
            <person name="Arakawa K."/>
        </authorList>
    </citation>
    <scope>NUCLEOTIDE SEQUENCE [LARGE SCALE GENOMIC DNA]</scope>
</reference>
<dbReference type="Proteomes" id="UP001054837">
    <property type="component" value="Unassembled WGS sequence"/>
</dbReference>
<proteinExistence type="predicted"/>
<accession>A0AAV4VT48</accession>
<dbReference type="AlphaFoldDB" id="A0AAV4VT48"/>
<organism evidence="1 2">
    <name type="scientific">Caerostris darwini</name>
    <dbReference type="NCBI Taxonomy" id="1538125"/>
    <lineage>
        <taxon>Eukaryota</taxon>
        <taxon>Metazoa</taxon>
        <taxon>Ecdysozoa</taxon>
        <taxon>Arthropoda</taxon>
        <taxon>Chelicerata</taxon>
        <taxon>Arachnida</taxon>
        <taxon>Araneae</taxon>
        <taxon>Araneomorphae</taxon>
        <taxon>Entelegynae</taxon>
        <taxon>Araneoidea</taxon>
        <taxon>Araneidae</taxon>
        <taxon>Caerostris</taxon>
    </lineage>
</organism>
<name>A0AAV4VT48_9ARAC</name>
<gene>
    <name evidence="1" type="ORF">CDAR_67901</name>
</gene>
<sequence length="94" mass="11066">MKRHIFLTGKRFPNDPSAKRFLYRGTREQFAILKKTLPQPYNATAGEWNFVDSEIVKITEFPKDLQRKESIGTTKEEEKKTFFSLTDSIDSKEY</sequence>
<keyword evidence="2" id="KW-1185">Reference proteome</keyword>